<evidence type="ECO:0000256" key="1">
    <source>
        <dbReference type="SAM" id="Phobius"/>
    </source>
</evidence>
<gene>
    <name evidence="3" type="ORF">Cba03nite_33910</name>
</gene>
<protein>
    <recommendedName>
        <fullName evidence="5">TrbC/VIRB2 family protein</fullName>
    </recommendedName>
</protein>
<feature type="transmembrane region" description="Helical" evidence="1">
    <location>
        <begin position="53"/>
        <end position="74"/>
    </location>
</feature>
<name>A0A8J3JKE0_9ACTN</name>
<keyword evidence="2" id="KW-0732">Signal</keyword>
<sequence>MFRRLLRLACTVTLTVTAAVSVAASAVYAAPTPGGGTKPDELDLAAIIGNIQGLVTGLLIGLATLFLTLGCVRYMMANGDPAATEKGKGAFRNALIGYALAIVSQPALALVKNIVE</sequence>
<reference evidence="3 4" key="1">
    <citation type="submission" date="2021-01" db="EMBL/GenBank/DDBJ databases">
        <title>Whole genome shotgun sequence of Catellatospora bangladeshensis NBRC 107357.</title>
        <authorList>
            <person name="Komaki H."/>
            <person name="Tamura T."/>
        </authorList>
    </citation>
    <scope>NUCLEOTIDE SEQUENCE [LARGE SCALE GENOMIC DNA]</scope>
    <source>
        <strain evidence="3 4">NBRC 107357</strain>
    </source>
</reference>
<feature type="transmembrane region" description="Helical" evidence="1">
    <location>
        <begin position="95"/>
        <end position="115"/>
    </location>
</feature>
<dbReference type="EMBL" id="BONF01000017">
    <property type="protein sequence ID" value="GIF82042.1"/>
    <property type="molecule type" value="Genomic_DNA"/>
</dbReference>
<evidence type="ECO:0008006" key="5">
    <source>
        <dbReference type="Google" id="ProtNLM"/>
    </source>
</evidence>
<evidence type="ECO:0000313" key="3">
    <source>
        <dbReference type="EMBL" id="GIF82042.1"/>
    </source>
</evidence>
<dbReference type="AlphaFoldDB" id="A0A8J3JKE0"/>
<keyword evidence="1" id="KW-1133">Transmembrane helix</keyword>
<keyword evidence="1" id="KW-0472">Membrane</keyword>
<evidence type="ECO:0000256" key="2">
    <source>
        <dbReference type="SAM" id="SignalP"/>
    </source>
</evidence>
<dbReference type="InterPro" id="IPR043993">
    <property type="entry name" value="T4SS_pilin"/>
</dbReference>
<feature type="signal peptide" evidence="2">
    <location>
        <begin position="1"/>
        <end position="29"/>
    </location>
</feature>
<organism evidence="3 4">
    <name type="scientific">Catellatospora bangladeshensis</name>
    <dbReference type="NCBI Taxonomy" id="310355"/>
    <lineage>
        <taxon>Bacteria</taxon>
        <taxon>Bacillati</taxon>
        <taxon>Actinomycetota</taxon>
        <taxon>Actinomycetes</taxon>
        <taxon>Micromonosporales</taxon>
        <taxon>Micromonosporaceae</taxon>
        <taxon>Catellatospora</taxon>
    </lineage>
</organism>
<comment type="caution">
    <text evidence="3">The sequence shown here is derived from an EMBL/GenBank/DDBJ whole genome shotgun (WGS) entry which is preliminary data.</text>
</comment>
<accession>A0A8J3JKE0</accession>
<keyword evidence="1" id="KW-0812">Transmembrane</keyword>
<feature type="chain" id="PRO_5035307281" description="TrbC/VIRB2 family protein" evidence="2">
    <location>
        <begin position="30"/>
        <end position="116"/>
    </location>
</feature>
<dbReference type="Proteomes" id="UP000601223">
    <property type="component" value="Unassembled WGS sequence"/>
</dbReference>
<dbReference type="Pfam" id="PF18895">
    <property type="entry name" value="T4SS_pilin"/>
    <property type="match status" value="1"/>
</dbReference>
<dbReference type="RefSeq" id="WP_203746802.1">
    <property type="nucleotide sequence ID" value="NZ_BONF01000017.1"/>
</dbReference>
<proteinExistence type="predicted"/>
<keyword evidence="4" id="KW-1185">Reference proteome</keyword>
<evidence type="ECO:0000313" key="4">
    <source>
        <dbReference type="Proteomes" id="UP000601223"/>
    </source>
</evidence>